<dbReference type="EMBL" id="ML736948">
    <property type="protein sequence ID" value="KAE8396928.1"/>
    <property type="molecule type" value="Genomic_DNA"/>
</dbReference>
<dbReference type="Proteomes" id="UP000325579">
    <property type="component" value="Unassembled WGS sequence"/>
</dbReference>
<reference evidence="3 4" key="1">
    <citation type="submission" date="2019-04" db="EMBL/GenBank/DDBJ databases">
        <authorList>
            <consortium name="DOE Joint Genome Institute"/>
            <person name="Mondo S."/>
            <person name="Kjaerbolling I."/>
            <person name="Vesth T."/>
            <person name="Frisvad J.C."/>
            <person name="Nybo J.L."/>
            <person name="Theobald S."/>
            <person name="Kildgaard S."/>
            <person name="Isbrandt T."/>
            <person name="Kuo A."/>
            <person name="Sato A."/>
            <person name="Lyhne E.K."/>
            <person name="Kogle M.E."/>
            <person name="Wiebenga A."/>
            <person name="Kun R.S."/>
            <person name="Lubbers R.J."/>
            <person name="Makela M.R."/>
            <person name="Barry K."/>
            <person name="Chovatia M."/>
            <person name="Clum A."/>
            <person name="Daum C."/>
            <person name="Haridas S."/>
            <person name="He G."/>
            <person name="LaButti K."/>
            <person name="Lipzen A."/>
            <person name="Riley R."/>
            <person name="Salamov A."/>
            <person name="Simmons B.A."/>
            <person name="Magnuson J.K."/>
            <person name="Henrissat B."/>
            <person name="Mortensen U.H."/>
            <person name="Larsen T.O."/>
            <person name="Devries R.P."/>
            <person name="Grigoriev I.V."/>
            <person name="Machida M."/>
            <person name="Baker S.E."/>
            <person name="Andersen M.R."/>
            <person name="Cantor M.N."/>
            <person name="Hua S.X."/>
        </authorList>
    </citation>
    <scope>NUCLEOTIDE SEQUENCE [LARGE SCALE GENOMIC DNA]</scope>
    <source>
        <strain evidence="3 4">CBS 119388</strain>
    </source>
</reference>
<dbReference type="RefSeq" id="XP_031934247.1">
    <property type="nucleotide sequence ID" value="XM_032091381.1"/>
</dbReference>
<keyword evidence="4" id="KW-1185">Reference proteome</keyword>
<dbReference type="PROSITE" id="PS00028">
    <property type="entry name" value="ZINC_FINGER_C2H2_1"/>
    <property type="match status" value="1"/>
</dbReference>
<accession>A0A5N7CTF7</accession>
<organism evidence="3 4">
    <name type="scientific">Aspergillus pseudonomiae</name>
    <dbReference type="NCBI Taxonomy" id="1506151"/>
    <lineage>
        <taxon>Eukaryota</taxon>
        <taxon>Fungi</taxon>
        <taxon>Dikarya</taxon>
        <taxon>Ascomycota</taxon>
        <taxon>Pezizomycotina</taxon>
        <taxon>Eurotiomycetes</taxon>
        <taxon>Eurotiomycetidae</taxon>
        <taxon>Eurotiales</taxon>
        <taxon>Aspergillaceae</taxon>
        <taxon>Aspergillus</taxon>
        <taxon>Aspergillus subgen. Circumdati</taxon>
    </lineage>
</organism>
<keyword evidence="1" id="KW-0175">Coiled coil</keyword>
<sequence length="324" mass="36448">MSNTQPQCACSAFFETETNLREHLEEYRSREQRLQAEIERCRTHSRANGDDCRGGNDDDQGEHDYKQNIFDKDTENPIGTLQKTGASNGHFCPSCKRAKPFPKMQGLRRHFQQHVTCEEVCVCCFKVFRLVSEFIRHADRHDGACDRKRAFIKKTCDELREQSDKQLALAMSHCGSGVVVGKKRSWEMTGLGTDISGARGEFHRIGMMALDQNLRQINEGDSLRQLGSARTELPAPLIPMQSPRTLPRLATIADSVHPSSPPNVSTEEIYFNYGEGQTQGLDLLQDFDAPILQIMNSVPALTTGWAAQDNILDMTTEVAAYHEQ</sequence>
<evidence type="ECO:0000313" key="4">
    <source>
        <dbReference type="Proteomes" id="UP000325579"/>
    </source>
</evidence>
<proteinExistence type="predicted"/>
<feature type="domain" description="C2H2-type" evidence="2">
    <location>
        <begin position="121"/>
        <end position="141"/>
    </location>
</feature>
<protein>
    <recommendedName>
        <fullName evidence="2">C2H2-type domain-containing protein</fullName>
    </recommendedName>
</protein>
<dbReference type="InterPro" id="IPR013087">
    <property type="entry name" value="Znf_C2H2_type"/>
</dbReference>
<dbReference type="OrthoDB" id="4323609at2759"/>
<name>A0A5N7CTF7_9EURO</name>
<evidence type="ECO:0000313" key="3">
    <source>
        <dbReference type="EMBL" id="KAE8396928.1"/>
    </source>
</evidence>
<evidence type="ECO:0000259" key="2">
    <source>
        <dbReference type="PROSITE" id="PS00028"/>
    </source>
</evidence>
<dbReference type="GeneID" id="43676072"/>
<evidence type="ECO:0000256" key="1">
    <source>
        <dbReference type="SAM" id="Coils"/>
    </source>
</evidence>
<gene>
    <name evidence="3" type="ORF">BDV37DRAFT_88466</name>
</gene>
<dbReference type="AlphaFoldDB" id="A0A5N7CTF7"/>
<feature type="coiled-coil region" evidence="1">
    <location>
        <begin position="17"/>
        <end position="44"/>
    </location>
</feature>